<evidence type="ECO:0000256" key="1">
    <source>
        <dbReference type="ARBA" id="ARBA00023015"/>
    </source>
</evidence>
<dbReference type="Pfam" id="PF25583">
    <property type="entry name" value="WCX"/>
    <property type="match status" value="1"/>
</dbReference>
<proteinExistence type="predicted"/>
<dbReference type="InterPro" id="IPR028349">
    <property type="entry name" value="PafC-like"/>
</dbReference>
<dbReference type="InterPro" id="IPR036390">
    <property type="entry name" value="WH_DNA-bd_sf"/>
</dbReference>
<name>A0ABT9J2A3_9BACL</name>
<comment type="caution">
    <text evidence="4">The sequence shown here is derived from an EMBL/GenBank/DDBJ whole genome shotgun (WGS) entry which is preliminary data.</text>
</comment>
<dbReference type="Gene3D" id="1.10.10.10">
    <property type="entry name" value="Winged helix-like DNA-binding domain superfamily/Winged helix DNA-binding domain"/>
    <property type="match status" value="1"/>
</dbReference>
<dbReference type="InterPro" id="IPR057727">
    <property type="entry name" value="WCX_dom"/>
</dbReference>
<dbReference type="InterPro" id="IPR051534">
    <property type="entry name" value="CBASS_pafABC_assoc_protein"/>
</dbReference>
<dbReference type="PROSITE" id="PS51000">
    <property type="entry name" value="HTH_DEOR_2"/>
    <property type="match status" value="1"/>
</dbReference>
<organism evidence="4 5">
    <name type="scientific">Chengkuizengella axinellae</name>
    <dbReference type="NCBI Taxonomy" id="3064388"/>
    <lineage>
        <taxon>Bacteria</taxon>
        <taxon>Bacillati</taxon>
        <taxon>Bacillota</taxon>
        <taxon>Bacilli</taxon>
        <taxon>Bacillales</taxon>
        <taxon>Paenibacillaceae</taxon>
        <taxon>Chengkuizengella</taxon>
    </lineage>
</organism>
<evidence type="ECO:0000313" key="5">
    <source>
        <dbReference type="Proteomes" id="UP001231941"/>
    </source>
</evidence>
<gene>
    <name evidence="4" type="ORF">Q5Y73_16630</name>
</gene>
<dbReference type="Pfam" id="PF13280">
    <property type="entry name" value="WYL"/>
    <property type="match status" value="1"/>
</dbReference>
<evidence type="ECO:0000256" key="2">
    <source>
        <dbReference type="ARBA" id="ARBA00023163"/>
    </source>
</evidence>
<dbReference type="InterPro" id="IPR036388">
    <property type="entry name" value="WH-like_DNA-bd_sf"/>
</dbReference>
<protein>
    <submittedName>
        <fullName evidence="4">YafY family protein</fullName>
    </submittedName>
</protein>
<dbReference type="PANTHER" id="PTHR34580:SF9">
    <property type="entry name" value="SLL5097 PROTEIN"/>
    <property type="match status" value="1"/>
</dbReference>
<dbReference type="PROSITE" id="PS52050">
    <property type="entry name" value="WYL"/>
    <property type="match status" value="1"/>
</dbReference>
<keyword evidence="2" id="KW-0804">Transcription</keyword>
<dbReference type="InterPro" id="IPR026881">
    <property type="entry name" value="WYL_dom"/>
</dbReference>
<dbReference type="PIRSF" id="PIRSF016838">
    <property type="entry name" value="PafC"/>
    <property type="match status" value="1"/>
</dbReference>
<dbReference type="SUPFAM" id="SSF46785">
    <property type="entry name" value="Winged helix' DNA-binding domain"/>
    <property type="match status" value="1"/>
</dbReference>
<evidence type="ECO:0000259" key="3">
    <source>
        <dbReference type="PROSITE" id="PS51000"/>
    </source>
</evidence>
<accession>A0ABT9J2A3</accession>
<keyword evidence="1" id="KW-0805">Transcription regulation</keyword>
<feature type="domain" description="HTH deoR-type" evidence="3">
    <location>
        <begin position="3"/>
        <end position="58"/>
    </location>
</feature>
<evidence type="ECO:0000313" key="4">
    <source>
        <dbReference type="EMBL" id="MDP5275738.1"/>
    </source>
</evidence>
<dbReference type="RefSeq" id="WP_305993047.1">
    <property type="nucleotide sequence ID" value="NZ_JAVAMP010000009.1"/>
</dbReference>
<dbReference type="InterPro" id="IPR001034">
    <property type="entry name" value="DeoR_HTH"/>
</dbReference>
<dbReference type="PANTHER" id="PTHR34580">
    <property type="match status" value="1"/>
</dbReference>
<dbReference type="Pfam" id="PF08279">
    <property type="entry name" value="HTH_11"/>
    <property type="match status" value="1"/>
</dbReference>
<dbReference type="EMBL" id="JAVAMP010000009">
    <property type="protein sequence ID" value="MDP5275738.1"/>
    <property type="molecule type" value="Genomic_DNA"/>
</dbReference>
<dbReference type="InterPro" id="IPR013196">
    <property type="entry name" value="HTH_11"/>
</dbReference>
<reference evidence="4 5" key="1">
    <citation type="submission" date="2023-08" db="EMBL/GenBank/DDBJ databases">
        <authorList>
            <person name="Park J.-S."/>
        </authorList>
    </citation>
    <scope>NUCLEOTIDE SEQUENCE [LARGE SCALE GENOMIC DNA]</scope>
    <source>
        <strain evidence="4 5">2205SS18-9</strain>
    </source>
</reference>
<dbReference type="Proteomes" id="UP001231941">
    <property type="component" value="Unassembled WGS sequence"/>
</dbReference>
<sequence>MNKSKRLVELIMYINDKRQFTAKQLADEFNVSLRTIQRDLLDLQELGVPLYSEVGAAGGYTILKERMLPPITFTEKEAIAMFFAYQSLQFYKDIPFEADSVSALNKFYHHLAKDIKNRIDGMKDKIVFWTPTRQQSSPYLQALLEAAIQQKVIEIKYDSLKETSCRKIQPIGVYSQNGFWYCPAYCFKRLDIRLFRADRIMHLKESEEQNTVDLSRYNVINWYDYDQNDESNPLIQIKVRFTKEGFRRCQMDPYLDSHLNEGEDGGGELNMKLRKNDIEYFADFFFNMGKHARVIEPPEMVGYIKEKLEDLRGVYL</sequence>
<keyword evidence="5" id="KW-1185">Reference proteome</keyword>